<protein>
    <submittedName>
        <fullName evidence="5">SDR family oxidoreductase</fullName>
    </submittedName>
</protein>
<reference evidence="5 6" key="1">
    <citation type="submission" date="2019-09" db="EMBL/GenBank/DDBJ databases">
        <title>Goodfellowia gen. nov., a new genus of the Pseudonocardineae related to Actinoalloteichus, containing Goodfellowia coeruleoviolacea gen. nov., comb. nov. gen. nov., comb. nov.</title>
        <authorList>
            <person name="Labeda D."/>
        </authorList>
    </citation>
    <scope>NUCLEOTIDE SEQUENCE [LARGE SCALE GENOMIC DNA]</scope>
    <source>
        <strain evidence="5 6">AN110305</strain>
    </source>
</reference>
<dbReference type="GO" id="GO:0016491">
    <property type="term" value="F:oxidoreductase activity"/>
    <property type="evidence" value="ECO:0007669"/>
    <property type="project" value="UniProtKB-KW"/>
</dbReference>
<evidence type="ECO:0000256" key="3">
    <source>
        <dbReference type="ARBA" id="ARBA00023002"/>
    </source>
</evidence>
<dbReference type="InterPro" id="IPR002347">
    <property type="entry name" value="SDR_fam"/>
</dbReference>
<organism evidence="5 6">
    <name type="scientific">Solihabitans fulvus</name>
    <dbReference type="NCBI Taxonomy" id="1892852"/>
    <lineage>
        <taxon>Bacteria</taxon>
        <taxon>Bacillati</taxon>
        <taxon>Actinomycetota</taxon>
        <taxon>Actinomycetes</taxon>
        <taxon>Pseudonocardiales</taxon>
        <taxon>Pseudonocardiaceae</taxon>
        <taxon>Solihabitans</taxon>
    </lineage>
</organism>
<dbReference type="FunFam" id="3.40.50.720:FF:000084">
    <property type="entry name" value="Short-chain dehydrogenase reductase"/>
    <property type="match status" value="1"/>
</dbReference>
<evidence type="ECO:0000259" key="4">
    <source>
        <dbReference type="PROSITE" id="PS51109"/>
    </source>
</evidence>
<proteinExistence type="inferred from homology"/>
<dbReference type="Proteomes" id="UP000323454">
    <property type="component" value="Unassembled WGS sequence"/>
</dbReference>
<feature type="domain" description="G5" evidence="4">
    <location>
        <begin position="1"/>
        <end position="60"/>
    </location>
</feature>
<dbReference type="PRINTS" id="PR00081">
    <property type="entry name" value="GDHRDH"/>
</dbReference>
<keyword evidence="6" id="KW-1185">Reference proteome</keyword>
<keyword evidence="3" id="KW-0560">Oxidoreductase</keyword>
<comment type="caution">
    <text evidence="5">The sequence shown here is derived from an EMBL/GenBank/DDBJ whole genome shotgun (WGS) entry which is preliminary data.</text>
</comment>
<evidence type="ECO:0000313" key="5">
    <source>
        <dbReference type="EMBL" id="KAA2256143.1"/>
    </source>
</evidence>
<dbReference type="InterPro" id="IPR036291">
    <property type="entry name" value="NAD(P)-bd_dom_sf"/>
</dbReference>
<dbReference type="Pfam" id="PF13561">
    <property type="entry name" value="adh_short_C2"/>
    <property type="match status" value="1"/>
</dbReference>
<dbReference type="InterPro" id="IPR011098">
    <property type="entry name" value="G5_dom"/>
</dbReference>
<evidence type="ECO:0000256" key="2">
    <source>
        <dbReference type="ARBA" id="ARBA00022729"/>
    </source>
</evidence>
<dbReference type="CDD" id="cd05233">
    <property type="entry name" value="SDR_c"/>
    <property type="match status" value="1"/>
</dbReference>
<dbReference type="Gene3D" id="3.40.50.720">
    <property type="entry name" value="NAD(P)-binding Rossmann-like Domain"/>
    <property type="match status" value="1"/>
</dbReference>
<evidence type="ECO:0000313" key="6">
    <source>
        <dbReference type="Proteomes" id="UP000323454"/>
    </source>
</evidence>
<reference evidence="5 6" key="2">
    <citation type="submission" date="2019-09" db="EMBL/GenBank/DDBJ databases">
        <authorList>
            <person name="Jin C."/>
        </authorList>
    </citation>
    <scope>NUCLEOTIDE SEQUENCE [LARGE SCALE GENOMIC DNA]</scope>
    <source>
        <strain evidence="5 6">AN110305</strain>
    </source>
</reference>
<keyword evidence="2" id="KW-0732">Signal</keyword>
<name>A0A5B2WVZ6_9PSEU</name>
<dbReference type="EMBL" id="VUOB01000053">
    <property type="protein sequence ID" value="KAA2256143.1"/>
    <property type="molecule type" value="Genomic_DNA"/>
</dbReference>
<dbReference type="OrthoDB" id="4288312at2"/>
<dbReference type="PANTHER" id="PTHR43639">
    <property type="entry name" value="OXIDOREDUCTASE, SHORT-CHAIN DEHYDROGENASE/REDUCTASE FAMILY (AFU_ORTHOLOGUE AFUA_5G02870)"/>
    <property type="match status" value="1"/>
</dbReference>
<sequence length="255" mass="25773">MQNYPELAGRTVVVTGGSRGIGAATARLFAGNGAKVAVLGRDEAAIAEVVDGIVAGGGAAIGVAADTTVPADLARARARAEAELGPVDVLAAFAGGSTSAPGPITQITEQQWRTAIDDNLTATFLTLQAFLPGMIERGRGSVITMASSAARQPTGKAPLAYAAAKAGVVMLTQQAAIELGPQGVRINCVAPSAIRTERNQARIPANVQEQIAAAHPLRRLGESLDVASAALFLASDSASWLTGVTIDVAGGLVTR</sequence>
<accession>A0A5B2WVZ6</accession>
<gene>
    <name evidence="5" type="ORF">F0L68_26850</name>
</gene>
<dbReference type="PANTHER" id="PTHR43639:SF1">
    <property type="entry name" value="SHORT-CHAIN DEHYDROGENASE_REDUCTASE FAMILY PROTEIN"/>
    <property type="match status" value="1"/>
</dbReference>
<comment type="similarity">
    <text evidence="1">Belongs to the short-chain dehydrogenases/reductases (SDR) family.</text>
</comment>
<evidence type="ECO:0000256" key="1">
    <source>
        <dbReference type="ARBA" id="ARBA00006484"/>
    </source>
</evidence>
<dbReference type="PROSITE" id="PS51109">
    <property type="entry name" value="G5"/>
    <property type="match status" value="1"/>
</dbReference>
<dbReference type="AlphaFoldDB" id="A0A5B2WVZ6"/>
<dbReference type="PRINTS" id="PR00080">
    <property type="entry name" value="SDRFAMILY"/>
</dbReference>
<dbReference type="SUPFAM" id="SSF51735">
    <property type="entry name" value="NAD(P)-binding Rossmann-fold domains"/>
    <property type="match status" value="1"/>
</dbReference>